<comment type="caution">
    <text evidence="1">The sequence shown here is derived from an EMBL/GenBank/DDBJ whole genome shotgun (WGS) entry which is preliminary data.</text>
</comment>
<dbReference type="EMBL" id="LAZR01027592">
    <property type="protein sequence ID" value="KKL65262.1"/>
    <property type="molecule type" value="Genomic_DNA"/>
</dbReference>
<gene>
    <name evidence="1" type="ORF">LCGC14_2156800</name>
</gene>
<evidence type="ECO:0000313" key="1">
    <source>
        <dbReference type="EMBL" id="KKL65262.1"/>
    </source>
</evidence>
<reference evidence="1" key="1">
    <citation type="journal article" date="2015" name="Nature">
        <title>Complex archaea that bridge the gap between prokaryotes and eukaryotes.</title>
        <authorList>
            <person name="Spang A."/>
            <person name="Saw J.H."/>
            <person name="Jorgensen S.L."/>
            <person name="Zaremba-Niedzwiedzka K."/>
            <person name="Martijn J."/>
            <person name="Lind A.E."/>
            <person name="van Eijk R."/>
            <person name="Schleper C."/>
            <person name="Guy L."/>
            <person name="Ettema T.J."/>
        </authorList>
    </citation>
    <scope>NUCLEOTIDE SEQUENCE</scope>
</reference>
<dbReference type="AlphaFoldDB" id="A0A0F9GQB1"/>
<sequence length="51" mass="5985">MNEKYKEFIEIHKDCKGLITYPKFAINENGLYRLVMTCVHEEKTFSTEGGK</sequence>
<proteinExistence type="predicted"/>
<organism evidence="1">
    <name type="scientific">marine sediment metagenome</name>
    <dbReference type="NCBI Taxonomy" id="412755"/>
    <lineage>
        <taxon>unclassified sequences</taxon>
        <taxon>metagenomes</taxon>
        <taxon>ecological metagenomes</taxon>
    </lineage>
</organism>
<protein>
    <submittedName>
        <fullName evidence="1">Uncharacterized protein</fullName>
    </submittedName>
</protein>
<accession>A0A0F9GQB1</accession>
<name>A0A0F9GQB1_9ZZZZ</name>